<evidence type="ECO:0000256" key="1">
    <source>
        <dbReference type="ARBA" id="ARBA00006484"/>
    </source>
</evidence>
<dbReference type="InterPro" id="IPR036291">
    <property type="entry name" value="NAD(P)-bd_dom_sf"/>
</dbReference>
<evidence type="ECO:0000256" key="3">
    <source>
        <dbReference type="SAM" id="MobiDB-lite"/>
    </source>
</evidence>
<dbReference type="InterPro" id="IPR001303">
    <property type="entry name" value="Aldolase_II/adducin_N"/>
</dbReference>
<evidence type="ECO:0000313" key="5">
    <source>
        <dbReference type="EMBL" id="SIM82214.1"/>
    </source>
</evidence>
<reference evidence="6" key="1">
    <citation type="submission" date="2016-12" db="EMBL/GenBank/DDBJ databases">
        <authorList>
            <person name="Varghese N."/>
            <person name="Submissions S."/>
        </authorList>
    </citation>
    <scope>NUCLEOTIDE SEQUENCE [LARGE SCALE GENOMIC DNA]</scope>
    <source>
        <strain evidence="6">DSM 45599</strain>
    </source>
</reference>
<dbReference type="PANTHER" id="PTHR43669">
    <property type="entry name" value="5-KETO-D-GLUCONATE 5-REDUCTASE"/>
    <property type="match status" value="1"/>
</dbReference>
<protein>
    <submittedName>
        <fullName evidence="5">Rhamnulose-1-phosphate aldolase/alcohol dehydrogenase</fullName>
    </submittedName>
</protein>
<dbReference type="Gene3D" id="3.40.225.10">
    <property type="entry name" value="Class II aldolase/adducin N-terminal domain"/>
    <property type="match status" value="1"/>
</dbReference>
<dbReference type="EMBL" id="FSQT01000001">
    <property type="protein sequence ID" value="SIM82214.1"/>
    <property type="molecule type" value="Genomic_DNA"/>
</dbReference>
<dbReference type="Gene3D" id="3.40.50.720">
    <property type="entry name" value="NAD(P)-binding Rossmann-like Domain"/>
    <property type="match status" value="1"/>
</dbReference>
<dbReference type="OrthoDB" id="9774430at2"/>
<dbReference type="Pfam" id="PF13561">
    <property type="entry name" value="adh_short_C2"/>
    <property type="match status" value="1"/>
</dbReference>
<dbReference type="STRING" id="709881.SAMN04489832_2303"/>
<evidence type="ECO:0000259" key="4">
    <source>
        <dbReference type="SMART" id="SM01007"/>
    </source>
</evidence>
<evidence type="ECO:0000256" key="2">
    <source>
        <dbReference type="ARBA" id="ARBA00023002"/>
    </source>
</evidence>
<dbReference type="SUPFAM" id="SSF51735">
    <property type="entry name" value="NAD(P)-binding Rossmann-fold domains"/>
    <property type="match status" value="1"/>
</dbReference>
<dbReference type="Pfam" id="PF00596">
    <property type="entry name" value="Aldolase_II"/>
    <property type="match status" value="1"/>
</dbReference>
<dbReference type="Proteomes" id="UP000185124">
    <property type="component" value="Unassembled WGS sequence"/>
</dbReference>
<comment type="similarity">
    <text evidence="1">Belongs to the short-chain dehydrogenases/reductases (SDR) family.</text>
</comment>
<dbReference type="NCBIfam" id="NF006188">
    <property type="entry name" value="PRK08324.1-1"/>
    <property type="match status" value="1"/>
</dbReference>
<dbReference type="FunFam" id="3.40.50.720:FF:000084">
    <property type="entry name" value="Short-chain dehydrogenase reductase"/>
    <property type="match status" value="1"/>
</dbReference>
<dbReference type="PANTHER" id="PTHR43669:SF8">
    <property type="entry name" value="SHORT-CHAIN TYPE DEHYDROGENASE_REDUCTASE-RELATED"/>
    <property type="match status" value="1"/>
</dbReference>
<feature type="region of interest" description="Disordered" evidence="3">
    <location>
        <begin position="18"/>
        <end position="37"/>
    </location>
</feature>
<dbReference type="InterPro" id="IPR013454">
    <property type="entry name" value="Bifunc_RhaD/ADH"/>
</dbReference>
<dbReference type="RefSeq" id="WP_074311167.1">
    <property type="nucleotide sequence ID" value="NZ_FSQT01000001.1"/>
</dbReference>
<keyword evidence="2" id="KW-0560">Oxidoreductase</keyword>
<dbReference type="AlphaFoldDB" id="A0A1N5WAM7"/>
<dbReference type="SMART" id="SM01007">
    <property type="entry name" value="Aldolase_II"/>
    <property type="match status" value="1"/>
</dbReference>
<evidence type="ECO:0000313" key="6">
    <source>
        <dbReference type="Proteomes" id="UP000185124"/>
    </source>
</evidence>
<name>A0A1N5WAM7_9ACTN</name>
<dbReference type="NCBIfam" id="NF006189">
    <property type="entry name" value="PRK08324.1-3"/>
    <property type="match status" value="1"/>
</dbReference>
<dbReference type="NCBIfam" id="TIGR02632">
    <property type="entry name" value="RhaD_aldol-ADH"/>
    <property type="match status" value="1"/>
</dbReference>
<dbReference type="GO" id="GO:0016491">
    <property type="term" value="F:oxidoreductase activity"/>
    <property type="evidence" value="ECO:0007669"/>
    <property type="project" value="UniProtKB-KW"/>
</dbReference>
<dbReference type="InterPro" id="IPR036409">
    <property type="entry name" value="Aldolase_II/adducin_N_sf"/>
</dbReference>
<accession>A0A1N5WAM7</accession>
<dbReference type="PRINTS" id="PR00081">
    <property type="entry name" value="GDHRDH"/>
</dbReference>
<proteinExistence type="inferred from homology"/>
<dbReference type="SUPFAM" id="SSF53639">
    <property type="entry name" value="AraD/HMP-PK domain-like"/>
    <property type="match status" value="1"/>
</dbReference>
<sequence length="677" mass="71184">MHSEVQALIARSNRLGADPTTTNYAGGNTSAKGEATDPVTGGPVHLLWVKGSGGDLGTITEAGLAVLRLDRLRALVDVYPGIEREDEMVAAFDYCLHGRGGAAPSIDTAMHGLVDAAHVDHLHPDAGIAVATAADGPELTKEIFGDRVRWVPWRRPGFQLGLDITAVAKANPQAIGVILGGHGITAWGATSEECERNSREIIRSAQAYLDERGRPEPFGPVVAGHEPLPPDERRARAAALATVIRGLASTDRPQVGHFTDSDVVLDFVAREGHPALAALGTSCPDHFLRTKVRPMVLDLPPTAPLADTVARLRELHAAYRDDYRAYYERHATPDSPPMRGADPAIVLVPGVGMFSFGANKQTARVAGEFYVNAINVMRGAEAVSRYAPIDEAEKFRIEYWALEEAKLARMPKPKPLATRIALVTGAGSGIGRAIAHRLAAEGACVVVTDRDTAAAEAVAGELGGADAAVAVPLDVTDAAAVAAAVRAAVLAFGGLDLVVNNAGLSLSKSLLDTTEADWDVQHDVMAKGSFLVSRETARVLIDQAMGGDIVYISSKNSLFAGPNNVAYGAAKADQAHQVRLLAAELGGHGIRVNGVNPDGVVRGSGIFAGGWGAQRAAVYGVPEEKLGEFYAQRTLLKREVLPEHVANAVFVLTAGDLTHTTGLHVPVDAGVAAAFLR</sequence>
<dbReference type="InterPro" id="IPR002347">
    <property type="entry name" value="SDR_fam"/>
</dbReference>
<feature type="domain" description="Class II aldolase/adducin N-terminal" evidence="4">
    <location>
        <begin position="7"/>
        <end position="209"/>
    </location>
</feature>
<keyword evidence="6" id="KW-1185">Reference proteome</keyword>
<gene>
    <name evidence="5" type="ORF">SAMN04489832_2303</name>
</gene>
<feature type="compositionally biased region" description="Polar residues" evidence="3">
    <location>
        <begin position="19"/>
        <end position="31"/>
    </location>
</feature>
<organism evidence="5 6">
    <name type="scientific">Micromonospora cremea</name>
    <dbReference type="NCBI Taxonomy" id="709881"/>
    <lineage>
        <taxon>Bacteria</taxon>
        <taxon>Bacillati</taxon>
        <taxon>Actinomycetota</taxon>
        <taxon>Actinomycetes</taxon>
        <taxon>Micromonosporales</taxon>
        <taxon>Micromonosporaceae</taxon>
        <taxon>Micromonospora</taxon>
    </lineage>
</organism>